<dbReference type="InterPro" id="IPR036098">
    <property type="entry name" value="Thymidylate_synthase_ThyX_sf"/>
</dbReference>
<dbReference type="GO" id="GO:0050660">
    <property type="term" value="F:flavin adenine dinucleotide binding"/>
    <property type="evidence" value="ECO:0007669"/>
    <property type="project" value="InterPro"/>
</dbReference>
<dbReference type="OrthoDB" id="9156729at2"/>
<accession>A0A844HPX9</accession>
<proteinExistence type="predicted"/>
<dbReference type="GO" id="GO:0050797">
    <property type="term" value="F:thymidylate synthase (FAD) activity"/>
    <property type="evidence" value="ECO:0007669"/>
    <property type="project" value="InterPro"/>
</dbReference>
<reference evidence="1 2" key="1">
    <citation type="submission" date="2019-11" db="EMBL/GenBank/DDBJ databases">
        <authorList>
            <person name="Dong K."/>
        </authorList>
    </citation>
    <scope>NUCLEOTIDE SEQUENCE [LARGE SCALE GENOMIC DNA]</scope>
    <source>
        <strain evidence="1 2">NBRC 112902</strain>
    </source>
</reference>
<dbReference type="Proteomes" id="UP000449846">
    <property type="component" value="Unassembled WGS sequence"/>
</dbReference>
<name>A0A844HPX9_9RHOB</name>
<sequence length="317" mass="35661">MFAKVVAASRSLTDGATLYTVHLRAPRIVWGEILTHRVFSRNARSSRAVPVKAMLNEVRNDPFVPWHWTGAKRGMQGVPGHDKPILLKGSAGQFIDADLPVDPASAWLHGRDMAADLAESFLDSDYHKQVVNRLIEPYSWIDGLITATDWNNFFHLRDHGDAEPHLQDLARITEVALARARVSDLEPGDWHLPFITKEDWIYAVDFYPNFDQGADFLRRVSAARCARISYTPFDGQASYEREIERYNLLIQSERLHASPTEHQATPDRMAQSVTVVSGDGGYEERTEGMAYENAGLHGNLKGFIQARKLLPGEFVHG</sequence>
<organism evidence="1 2">
    <name type="scientific">Paracoccus litorisediminis</name>
    <dbReference type="NCBI Taxonomy" id="2006130"/>
    <lineage>
        <taxon>Bacteria</taxon>
        <taxon>Pseudomonadati</taxon>
        <taxon>Pseudomonadota</taxon>
        <taxon>Alphaproteobacteria</taxon>
        <taxon>Rhodobacterales</taxon>
        <taxon>Paracoccaceae</taxon>
        <taxon>Paracoccus</taxon>
    </lineage>
</organism>
<dbReference type="EMBL" id="WMIG01000013">
    <property type="protein sequence ID" value="MTH61118.1"/>
    <property type="molecule type" value="Genomic_DNA"/>
</dbReference>
<evidence type="ECO:0000313" key="1">
    <source>
        <dbReference type="EMBL" id="MTH61118.1"/>
    </source>
</evidence>
<comment type="caution">
    <text evidence="1">The sequence shown here is derived from an EMBL/GenBank/DDBJ whole genome shotgun (WGS) entry which is preliminary data.</text>
</comment>
<evidence type="ECO:0000313" key="2">
    <source>
        <dbReference type="Proteomes" id="UP000449846"/>
    </source>
</evidence>
<dbReference type="AlphaFoldDB" id="A0A844HPX9"/>
<dbReference type="SUPFAM" id="SSF69796">
    <property type="entry name" value="Thymidylate synthase-complementing protein Thy1"/>
    <property type="match status" value="1"/>
</dbReference>
<dbReference type="GO" id="GO:0006231">
    <property type="term" value="P:dTMP biosynthetic process"/>
    <property type="evidence" value="ECO:0007669"/>
    <property type="project" value="InterPro"/>
</dbReference>
<gene>
    <name evidence="1" type="ORF">GL300_18065</name>
</gene>
<protein>
    <submittedName>
        <fullName evidence="1">Thymidylate synthase</fullName>
    </submittedName>
</protein>
<keyword evidence="2" id="KW-1185">Reference proteome</keyword>
<dbReference type="Gene3D" id="3.30.1360.170">
    <property type="match status" value="1"/>
</dbReference>